<dbReference type="InterPro" id="IPR047215">
    <property type="entry name" value="Galactose_mutarotase-like"/>
</dbReference>
<dbReference type="SUPFAM" id="SSF74650">
    <property type="entry name" value="Galactose mutarotase-like"/>
    <property type="match status" value="1"/>
</dbReference>
<evidence type="ECO:0000256" key="2">
    <source>
        <dbReference type="ARBA" id="ARBA00004947"/>
    </source>
</evidence>
<dbReference type="InterPro" id="IPR014718">
    <property type="entry name" value="GH-type_carb-bd"/>
</dbReference>
<evidence type="ECO:0000256" key="4">
    <source>
        <dbReference type="ARBA" id="ARBA00006206"/>
    </source>
</evidence>
<dbReference type="GeneTree" id="ENSGT00510000047589"/>
<dbReference type="Pfam" id="PF01263">
    <property type="entry name" value="Aldose_epim"/>
    <property type="match status" value="2"/>
</dbReference>
<keyword evidence="13" id="KW-1185">Reference proteome</keyword>
<comment type="pathway">
    <text evidence="3">Carbohydrate metabolism; hexose metabolism.</text>
</comment>
<name>A0A8C4ZX49_GADMO</name>
<proteinExistence type="inferred from homology"/>
<feature type="binding site" evidence="10">
    <location>
        <position position="210"/>
    </location>
    <ligand>
        <name>beta-D-galactose</name>
        <dbReference type="ChEBI" id="CHEBI:27667"/>
    </ligand>
</feature>
<dbReference type="Proteomes" id="UP000694546">
    <property type="component" value="Chromosome 15"/>
</dbReference>
<dbReference type="GO" id="GO:0006006">
    <property type="term" value="P:glucose metabolic process"/>
    <property type="evidence" value="ECO:0007669"/>
    <property type="project" value="TreeGrafter"/>
</dbReference>
<comment type="function">
    <text evidence="9">Mutarotase that catalyzes the interconversion of beta-D-galactose and alpha-D-galactose during galactose metabolism. Beta-D-galactose is metabolized in the liver into glucose 1-phosphate, the primary metabolic fuel, by the action of four enzymes that constitute the Leloir pathway: GALM, GALK1 (galactokinase), GALT (galactose-1-phosphate uridylyltransferase) and GALE (UDP-galactose-4'-epimerase). Involved in the maintenance of the equilibrium between the beta- and alpha-anomers of galactose, therefore ensuring a sufficient supply of the alpha-anomer for GALK1. Also active on D-glucose although shows a preference for galactose over glucose.</text>
</comment>
<evidence type="ECO:0000256" key="8">
    <source>
        <dbReference type="ARBA" id="ARBA00032729"/>
    </source>
</evidence>
<gene>
    <name evidence="12" type="primary">galm</name>
</gene>
<dbReference type="CDD" id="cd09019">
    <property type="entry name" value="galactose_mutarotase_like"/>
    <property type="match status" value="1"/>
</dbReference>
<dbReference type="GO" id="GO:0033499">
    <property type="term" value="P:galactose catabolic process via UDP-galactose, Leloir pathway"/>
    <property type="evidence" value="ECO:0007669"/>
    <property type="project" value="TreeGrafter"/>
</dbReference>
<dbReference type="GO" id="GO:0004034">
    <property type="term" value="F:aldose 1-epimerase activity"/>
    <property type="evidence" value="ECO:0007669"/>
    <property type="project" value="UniProtKB-EC"/>
</dbReference>
<protein>
    <recommendedName>
        <fullName evidence="5">Galactose mutarotase</fullName>
    </recommendedName>
    <alternativeName>
        <fullName evidence="8">Aldose 1-epimerase</fullName>
    </alternativeName>
</protein>
<dbReference type="GO" id="GO:0030246">
    <property type="term" value="F:carbohydrate binding"/>
    <property type="evidence" value="ECO:0007669"/>
    <property type="project" value="InterPro"/>
</dbReference>
<comment type="catalytic activity">
    <reaction evidence="1">
        <text>alpha-D-galactose = beta-D-galactose</text>
        <dbReference type="Rhea" id="RHEA:28675"/>
        <dbReference type="ChEBI" id="CHEBI:27667"/>
        <dbReference type="ChEBI" id="CHEBI:28061"/>
        <dbReference type="EC" id="5.1.3.3"/>
    </reaction>
    <physiologicalReaction direction="right-to-left" evidence="1">
        <dbReference type="Rhea" id="RHEA:28677"/>
    </physiologicalReaction>
</comment>
<dbReference type="UniPathway" id="UPA00242"/>
<accession>A0A8C4ZX49</accession>
<dbReference type="Gene3D" id="2.70.98.10">
    <property type="match status" value="2"/>
</dbReference>
<dbReference type="PANTHER" id="PTHR10091:SF0">
    <property type="entry name" value="GALACTOSE MUTAROTASE"/>
    <property type="match status" value="1"/>
</dbReference>
<evidence type="ECO:0000256" key="9">
    <source>
        <dbReference type="ARBA" id="ARBA00045743"/>
    </source>
</evidence>
<evidence type="ECO:0000313" key="13">
    <source>
        <dbReference type="Proteomes" id="UP000694546"/>
    </source>
</evidence>
<keyword evidence="7" id="KW-0119">Carbohydrate metabolism</keyword>
<evidence type="ECO:0000256" key="10">
    <source>
        <dbReference type="PIRSR" id="PIRSR005096-2"/>
    </source>
</evidence>
<feature type="binding site" evidence="11">
    <location>
        <begin position="79"/>
        <end position="80"/>
    </location>
    <ligand>
        <name>beta-D-galactose</name>
        <dbReference type="ChEBI" id="CHEBI:27667"/>
    </ligand>
</feature>
<reference evidence="12" key="2">
    <citation type="submission" date="2025-09" db="UniProtKB">
        <authorList>
            <consortium name="Ensembl"/>
        </authorList>
    </citation>
    <scope>IDENTIFICATION</scope>
</reference>
<evidence type="ECO:0000256" key="6">
    <source>
        <dbReference type="ARBA" id="ARBA00023235"/>
    </source>
</evidence>
<evidence type="ECO:0000313" key="12">
    <source>
        <dbReference type="Ensembl" id="ENSGMOP00000023550.1"/>
    </source>
</evidence>
<dbReference type="PIRSF" id="PIRSF005096">
    <property type="entry name" value="GALM"/>
    <property type="match status" value="1"/>
</dbReference>
<comment type="pathway">
    <text evidence="2">Carbohydrate metabolism; galactose metabolism.</text>
</comment>
<evidence type="ECO:0000256" key="7">
    <source>
        <dbReference type="ARBA" id="ARBA00023277"/>
    </source>
</evidence>
<dbReference type="UniPathway" id="UPA00214"/>
<dbReference type="InterPro" id="IPR008183">
    <property type="entry name" value="Aldose_1/G6P_1-epimerase"/>
</dbReference>
<organism evidence="12 13">
    <name type="scientific">Gadus morhua</name>
    <name type="common">Atlantic cod</name>
    <dbReference type="NCBI Taxonomy" id="8049"/>
    <lineage>
        <taxon>Eukaryota</taxon>
        <taxon>Metazoa</taxon>
        <taxon>Chordata</taxon>
        <taxon>Craniata</taxon>
        <taxon>Vertebrata</taxon>
        <taxon>Euteleostomi</taxon>
        <taxon>Actinopterygii</taxon>
        <taxon>Neopterygii</taxon>
        <taxon>Teleostei</taxon>
        <taxon>Neoteleostei</taxon>
        <taxon>Acanthomorphata</taxon>
        <taxon>Zeiogadaria</taxon>
        <taxon>Gadariae</taxon>
        <taxon>Gadiformes</taxon>
        <taxon>Gadoidei</taxon>
        <taxon>Gadidae</taxon>
        <taxon>Gadus</taxon>
    </lineage>
</organism>
<keyword evidence="6" id="KW-0413">Isomerase</keyword>
<sequence>MTQVTTEPFGDVDEGSVEKWVLRSSLVTVEVLTLGCIIRSIRCSDRKGRVDDVVQGYDHLEGYVSDRRYFGALVGRVANRIAGGRFVVDGVEYQLAVNNGPNALHGGLRGFNKAVWRAERVEDGVCLRHTSPDGDQGYPGEVQVAVTYTLKAVENVYDHEVSIQAQSYLPVDGTSIPTGEVRAVEGSPFDLRKPYLIGSLLKPLPGPGFDHNFCLASPGDPWALRPAARVCHPESGRVLEVSTSQPGVQFYTANFLDGSVVGKGGSRYAKHSSFCLETQSWPDAINKPSFPSCMLRPGEEYLHETTFSFSTV</sequence>
<evidence type="ECO:0000256" key="5">
    <source>
        <dbReference type="ARBA" id="ARBA00021023"/>
    </source>
</evidence>
<comment type="similarity">
    <text evidence="4">Belongs to the aldose epimerase family.</text>
</comment>
<reference evidence="12" key="1">
    <citation type="submission" date="2025-08" db="UniProtKB">
        <authorList>
            <consortium name="Ensembl"/>
        </authorList>
    </citation>
    <scope>IDENTIFICATION</scope>
</reference>
<dbReference type="Ensembl" id="ENSGMOT00000038094.1">
    <property type="protein sequence ID" value="ENSGMOP00000023550.1"/>
    <property type="gene ID" value="ENSGMOG00000002285.2"/>
</dbReference>
<dbReference type="PANTHER" id="PTHR10091">
    <property type="entry name" value="ALDOSE-1-EPIMERASE"/>
    <property type="match status" value="1"/>
</dbReference>
<dbReference type="InterPro" id="IPR015443">
    <property type="entry name" value="Aldose_1-epimerase"/>
</dbReference>
<evidence type="ECO:0000256" key="1">
    <source>
        <dbReference type="ARBA" id="ARBA00001712"/>
    </source>
</evidence>
<evidence type="ECO:0000256" key="11">
    <source>
        <dbReference type="PIRSR" id="PIRSR005096-3"/>
    </source>
</evidence>
<evidence type="ECO:0000256" key="3">
    <source>
        <dbReference type="ARBA" id="ARBA00005028"/>
    </source>
</evidence>
<dbReference type="AlphaFoldDB" id="A0A8C4ZX49"/>
<dbReference type="InterPro" id="IPR011013">
    <property type="entry name" value="Gal_mutarotase_sf_dom"/>
</dbReference>